<feature type="chain" id="PRO_5047484932" description="Beta-lactamase" evidence="6">
    <location>
        <begin position="26"/>
        <end position="396"/>
    </location>
</feature>
<dbReference type="InterPro" id="IPR058136">
    <property type="entry name" value="AmpC"/>
</dbReference>
<dbReference type="InterPro" id="IPR001466">
    <property type="entry name" value="Beta-lactam-related"/>
</dbReference>
<evidence type="ECO:0000256" key="1">
    <source>
        <dbReference type="ARBA" id="ARBA00001526"/>
    </source>
</evidence>
<evidence type="ECO:0000259" key="7">
    <source>
        <dbReference type="Pfam" id="PF00144"/>
    </source>
</evidence>
<comment type="catalytic activity">
    <reaction evidence="1 5">
        <text>a beta-lactam + H2O = a substituted beta-amino acid</text>
        <dbReference type="Rhea" id="RHEA:20401"/>
        <dbReference type="ChEBI" id="CHEBI:15377"/>
        <dbReference type="ChEBI" id="CHEBI:35627"/>
        <dbReference type="ChEBI" id="CHEBI:140347"/>
        <dbReference type="EC" id="3.5.2.6"/>
    </reaction>
</comment>
<dbReference type="InterPro" id="IPR050491">
    <property type="entry name" value="AmpC-like"/>
</dbReference>
<dbReference type="Pfam" id="PF00144">
    <property type="entry name" value="Beta-lactamase"/>
    <property type="match status" value="1"/>
</dbReference>
<organism evidence="8 9">
    <name type="scientific">Nostoc flagelliforme FACHB-838</name>
    <dbReference type="NCBI Taxonomy" id="2692904"/>
    <lineage>
        <taxon>Bacteria</taxon>
        <taxon>Bacillati</taxon>
        <taxon>Cyanobacteriota</taxon>
        <taxon>Cyanophyceae</taxon>
        <taxon>Nostocales</taxon>
        <taxon>Nostocaceae</taxon>
        <taxon>Nostoc</taxon>
    </lineage>
</organism>
<dbReference type="NCBIfam" id="NF033085">
    <property type="entry name" value="bla_class_C"/>
    <property type="match status" value="1"/>
</dbReference>
<evidence type="ECO:0000313" key="8">
    <source>
        <dbReference type="EMBL" id="MBD2535972.1"/>
    </source>
</evidence>
<keyword evidence="3 5" id="KW-0378">Hydrolase</keyword>
<sequence>MRKISVAKVGIIAATSFYLGACAQATDSKDQSQFEQTVSEAIRPIIEENNVPGMAVAVTVQGKRYFFNYGVASKENGQKVTQDTIFEIGSVSKTFTATLASYAQVSGTLSLLDNASKYLPALADSSFNKISLLNLGTYTAGGLPLQFPENVNDQQEMIAYYKGWRPSYAPGTRRLYSNPSIGLLGYLAARSIGKPFDELMEKKLFPKLGLTRTYLKVPQNQMSKYAYGYSKDNKPIRVSPGVLDSEAYGVKTTASDMIQFVEANMNGMELDETLQRAIAGTHIGYFKVGDMTQALGWEMYTYPINLDRLLAGNSSQVSLKVNVVTRLAPSLSPQQNVLINKTGSTNGFGAYVVFVPVKGIGIVMMANKNYPIPARVKAAYQILMALDSKLRLTSAR</sequence>
<dbReference type="RefSeq" id="WP_190946751.1">
    <property type="nucleotide sequence ID" value="NZ_JACJSI010000364.1"/>
</dbReference>
<dbReference type="InterPro" id="IPR012338">
    <property type="entry name" value="Beta-lactam/transpept-like"/>
</dbReference>
<evidence type="ECO:0000256" key="4">
    <source>
        <dbReference type="ARBA" id="ARBA00023251"/>
    </source>
</evidence>
<protein>
    <recommendedName>
        <fullName evidence="5">Beta-lactamase</fullName>
        <ecNumber evidence="5">3.5.2.6</ecNumber>
    </recommendedName>
</protein>
<feature type="signal peptide" evidence="6">
    <location>
        <begin position="1"/>
        <end position="25"/>
    </location>
</feature>
<dbReference type="Gene3D" id="3.40.710.10">
    <property type="entry name" value="DD-peptidase/beta-lactamase superfamily"/>
    <property type="match status" value="1"/>
</dbReference>
<gene>
    <name evidence="8" type="ORF">H6G97_44280</name>
</gene>
<accession>A0ABR8E2L7</accession>
<dbReference type="EMBL" id="JACJSI010000364">
    <property type="protein sequence ID" value="MBD2535972.1"/>
    <property type="molecule type" value="Genomic_DNA"/>
</dbReference>
<keyword evidence="6" id="KW-0732">Signal</keyword>
<comment type="similarity">
    <text evidence="2 5">Belongs to the class-C beta-lactamase family.</text>
</comment>
<evidence type="ECO:0000256" key="2">
    <source>
        <dbReference type="ARBA" id="ARBA00007840"/>
    </source>
</evidence>
<dbReference type="Proteomes" id="UP000623440">
    <property type="component" value="Unassembled WGS sequence"/>
</dbReference>
<dbReference type="PROSITE" id="PS00336">
    <property type="entry name" value="BETA_LACTAMASE_C"/>
    <property type="match status" value="1"/>
</dbReference>
<name>A0ABR8E2L7_9NOSO</name>
<proteinExistence type="inferred from homology"/>
<dbReference type="EC" id="3.5.2.6" evidence="5"/>
<dbReference type="PANTHER" id="PTHR46825:SF8">
    <property type="entry name" value="BETA-LACTAMASE-RELATED"/>
    <property type="match status" value="1"/>
</dbReference>
<evidence type="ECO:0000256" key="5">
    <source>
        <dbReference type="RuleBase" id="RU361140"/>
    </source>
</evidence>
<reference evidence="8 9" key="1">
    <citation type="journal article" date="2020" name="ISME J.">
        <title>Comparative genomics reveals insights into cyanobacterial evolution and habitat adaptation.</title>
        <authorList>
            <person name="Chen M.Y."/>
            <person name="Teng W.K."/>
            <person name="Zhao L."/>
            <person name="Hu C.X."/>
            <person name="Zhou Y.K."/>
            <person name="Han B.P."/>
            <person name="Song L.R."/>
            <person name="Shu W.S."/>
        </authorList>
    </citation>
    <scope>NUCLEOTIDE SEQUENCE [LARGE SCALE GENOMIC DNA]</scope>
    <source>
        <strain evidence="8 9">FACHB-838</strain>
    </source>
</reference>
<comment type="caution">
    <text evidence="8">The sequence shown here is derived from an EMBL/GenBank/DDBJ whole genome shotgun (WGS) entry which is preliminary data.</text>
</comment>
<evidence type="ECO:0000256" key="6">
    <source>
        <dbReference type="SAM" id="SignalP"/>
    </source>
</evidence>
<dbReference type="PANTHER" id="PTHR46825">
    <property type="entry name" value="D-ALANYL-D-ALANINE-CARBOXYPEPTIDASE/ENDOPEPTIDASE AMPH"/>
    <property type="match status" value="1"/>
</dbReference>
<dbReference type="InterPro" id="IPR001586">
    <property type="entry name" value="Beta-lactam_class-C_AS"/>
</dbReference>
<evidence type="ECO:0000313" key="9">
    <source>
        <dbReference type="Proteomes" id="UP000623440"/>
    </source>
</evidence>
<keyword evidence="9" id="KW-1185">Reference proteome</keyword>
<dbReference type="SUPFAM" id="SSF56601">
    <property type="entry name" value="beta-lactamase/transpeptidase-like"/>
    <property type="match status" value="1"/>
</dbReference>
<evidence type="ECO:0000256" key="3">
    <source>
        <dbReference type="ARBA" id="ARBA00022801"/>
    </source>
</evidence>
<feature type="domain" description="Beta-lactamase-related" evidence="7">
    <location>
        <begin position="40"/>
        <end position="383"/>
    </location>
</feature>
<keyword evidence="4 5" id="KW-0046">Antibiotic resistance</keyword>